<dbReference type="SUPFAM" id="SSF47396">
    <property type="entry name" value="Transcription factor IIA (TFIIA), alpha-helical domain"/>
    <property type="match status" value="1"/>
</dbReference>
<sequence>MSNPAVGNVYQAIIDEVVNSSRVDFEESGVEESVLEELRQEYGVTKDSRFCQVAALSFEMTSRAEDRLLVEAERIAGSIAKGGAEGDGGLRGGRG</sequence>
<proteinExistence type="predicted"/>
<comment type="caution">
    <text evidence="1">The sequence shown here is derived from an EMBL/GenBank/DDBJ whole genome shotgun (WGS) entry which is preliminary data.</text>
</comment>
<accession>A0A8H5X847</accession>
<dbReference type="Proteomes" id="UP000562682">
    <property type="component" value="Unassembled WGS sequence"/>
</dbReference>
<evidence type="ECO:0000313" key="2">
    <source>
        <dbReference type="Proteomes" id="UP000562682"/>
    </source>
</evidence>
<dbReference type="AlphaFoldDB" id="A0A8H5X847"/>
<dbReference type="InterPro" id="IPR004855">
    <property type="entry name" value="TFIIA_asu/bsu"/>
</dbReference>
<feature type="non-terminal residue" evidence="1">
    <location>
        <position position="1"/>
    </location>
</feature>
<dbReference type="GO" id="GO:0005672">
    <property type="term" value="C:transcription factor TFIIA complex"/>
    <property type="evidence" value="ECO:0007669"/>
    <property type="project" value="InterPro"/>
</dbReference>
<reference evidence="1 2" key="1">
    <citation type="submission" date="2020-05" db="EMBL/GenBank/DDBJ databases">
        <title>Identification and distribution of gene clusters putatively required for synthesis of sphingolipid metabolism inhibitors in phylogenetically diverse species of the filamentous fungus Fusarium.</title>
        <authorList>
            <person name="Kim H.-S."/>
            <person name="Busman M."/>
            <person name="Brown D.W."/>
            <person name="Divon H."/>
            <person name="Uhlig S."/>
            <person name="Proctor R.H."/>
        </authorList>
    </citation>
    <scope>NUCLEOTIDE SEQUENCE [LARGE SCALE GENOMIC DNA]</scope>
    <source>
        <strain evidence="1 2">NRRL 25311</strain>
    </source>
</reference>
<dbReference type="Pfam" id="PF03153">
    <property type="entry name" value="TFIIA"/>
    <property type="match status" value="1"/>
</dbReference>
<keyword evidence="2" id="KW-1185">Reference proteome</keyword>
<gene>
    <name evidence="1" type="ORF">FDENT_5623</name>
</gene>
<dbReference type="GO" id="GO:0006367">
    <property type="term" value="P:transcription initiation at RNA polymerase II promoter"/>
    <property type="evidence" value="ECO:0007669"/>
    <property type="project" value="InterPro"/>
</dbReference>
<dbReference type="Gene3D" id="1.10.287.100">
    <property type="match status" value="1"/>
</dbReference>
<name>A0A8H5X847_9HYPO</name>
<dbReference type="EMBL" id="JAAOAK010000139">
    <property type="protein sequence ID" value="KAF5686836.1"/>
    <property type="molecule type" value="Genomic_DNA"/>
</dbReference>
<organism evidence="1 2">
    <name type="scientific">Fusarium denticulatum</name>
    <dbReference type="NCBI Taxonomy" id="48507"/>
    <lineage>
        <taxon>Eukaryota</taxon>
        <taxon>Fungi</taxon>
        <taxon>Dikarya</taxon>
        <taxon>Ascomycota</taxon>
        <taxon>Pezizomycotina</taxon>
        <taxon>Sordariomycetes</taxon>
        <taxon>Hypocreomycetidae</taxon>
        <taxon>Hypocreales</taxon>
        <taxon>Nectriaceae</taxon>
        <taxon>Fusarium</taxon>
        <taxon>Fusarium fujikuroi species complex</taxon>
    </lineage>
</organism>
<protein>
    <submittedName>
        <fullName evidence="1">Transcription factor TFIIA-L</fullName>
    </submittedName>
</protein>
<evidence type="ECO:0000313" key="1">
    <source>
        <dbReference type="EMBL" id="KAF5686836.1"/>
    </source>
</evidence>